<keyword evidence="1" id="KW-0732">Signal</keyword>
<evidence type="ECO:0000256" key="1">
    <source>
        <dbReference type="SAM" id="SignalP"/>
    </source>
</evidence>
<sequence>MVAIKVIFCLAVMVCLANGAVIKLDPKISKDTSTYERVLLEKLIEKFQFERMLKNNDIEPQNEILVTEVAENSELRNLEHLRCSWNQNIGNCCAGLFRLPKLCIRMEISNRELQFSLTIGGHVILRKTFRGTFTKTFEFHLGVASISFTLNVETLSTQEFKACFRITYKVLFFHLSTNLGCIHKYFHSNEISPPDSIEDWNINDKVSFGAQVFQADTAKRLEYIGERNENADSLTWSKDAEK</sequence>
<evidence type="ECO:0000313" key="2">
    <source>
        <dbReference type="EMBL" id="KOF77413.1"/>
    </source>
</evidence>
<name>A0A0L8GKD9_OCTBM</name>
<dbReference type="AlphaFoldDB" id="A0A0L8GKD9"/>
<protein>
    <recommendedName>
        <fullName evidence="3">DUF4773 domain-containing protein</fullName>
    </recommendedName>
</protein>
<feature type="signal peptide" evidence="1">
    <location>
        <begin position="1"/>
        <end position="19"/>
    </location>
</feature>
<dbReference type="OrthoDB" id="10331387at2759"/>
<dbReference type="EMBL" id="KQ421460">
    <property type="protein sequence ID" value="KOF77413.1"/>
    <property type="molecule type" value="Genomic_DNA"/>
</dbReference>
<reference evidence="2" key="1">
    <citation type="submission" date="2015-07" db="EMBL/GenBank/DDBJ databases">
        <title>MeaNS - Measles Nucleotide Surveillance Program.</title>
        <authorList>
            <person name="Tran T."/>
            <person name="Druce J."/>
        </authorList>
    </citation>
    <scope>NUCLEOTIDE SEQUENCE</scope>
    <source>
        <strain evidence="2">UCB-OBI-ISO-001</strain>
        <tissue evidence="2">Gonad</tissue>
    </source>
</reference>
<organism evidence="2">
    <name type="scientific">Octopus bimaculoides</name>
    <name type="common">California two-spotted octopus</name>
    <dbReference type="NCBI Taxonomy" id="37653"/>
    <lineage>
        <taxon>Eukaryota</taxon>
        <taxon>Metazoa</taxon>
        <taxon>Spiralia</taxon>
        <taxon>Lophotrochozoa</taxon>
        <taxon>Mollusca</taxon>
        <taxon>Cephalopoda</taxon>
        <taxon>Coleoidea</taxon>
        <taxon>Octopodiformes</taxon>
        <taxon>Octopoda</taxon>
        <taxon>Incirrata</taxon>
        <taxon>Octopodidae</taxon>
        <taxon>Octopus</taxon>
    </lineage>
</organism>
<accession>A0A0L8GKD9</accession>
<gene>
    <name evidence="2" type="ORF">OCBIM_22032150mg</name>
</gene>
<evidence type="ECO:0008006" key="3">
    <source>
        <dbReference type="Google" id="ProtNLM"/>
    </source>
</evidence>
<dbReference type="KEGG" id="obi:106876301"/>
<proteinExistence type="predicted"/>
<feature type="chain" id="PRO_5005583063" description="DUF4773 domain-containing protein" evidence="1">
    <location>
        <begin position="20"/>
        <end position="242"/>
    </location>
</feature>